<protein>
    <submittedName>
        <fullName evidence="2">Uncharacterized protein</fullName>
    </submittedName>
</protein>
<dbReference type="EMBL" id="HACG01044596">
    <property type="protein sequence ID" value="CEK91461.1"/>
    <property type="molecule type" value="Transcribed_RNA"/>
</dbReference>
<dbReference type="AlphaFoldDB" id="A0A0B7BGP1"/>
<reference evidence="2" key="1">
    <citation type="submission" date="2014-12" db="EMBL/GenBank/DDBJ databases">
        <title>Insight into the proteome of Arion vulgaris.</title>
        <authorList>
            <person name="Aradska J."/>
            <person name="Bulat T."/>
            <person name="Smidak R."/>
            <person name="Sarate P."/>
            <person name="Gangsoo J."/>
            <person name="Sialana F."/>
            <person name="Bilban M."/>
            <person name="Lubec G."/>
        </authorList>
    </citation>
    <scope>NUCLEOTIDE SEQUENCE</scope>
    <source>
        <tissue evidence="2">Skin</tissue>
    </source>
</reference>
<accession>A0A0B7BGP1</accession>
<proteinExistence type="predicted"/>
<organism evidence="2">
    <name type="scientific">Arion vulgaris</name>
    <dbReference type="NCBI Taxonomy" id="1028688"/>
    <lineage>
        <taxon>Eukaryota</taxon>
        <taxon>Metazoa</taxon>
        <taxon>Spiralia</taxon>
        <taxon>Lophotrochozoa</taxon>
        <taxon>Mollusca</taxon>
        <taxon>Gastropoda</taxon>
        <taxon>Heterobranchia</taxon>
        <taxon>Euthyneura</taxon>
        <taxon>Panpulmonata</taxon>
        <taxon>Eupulmonata</taxon>
        <taxon>Stylommatophora</taxon>
        <taxon>Helicina</taxon>
        <taxon>Arionoidea</taxon>
        <taxon>Arionidae</taxon>
        <taxon>Arion</taxon>
    </lineage>
</organism>
<feature type="non-terminal residue" evidence="2">
    <location>
        <position position="1"/>
    </location>
</feature>
<sequence length="71" mass="8174">IRKRQSSFFGNVMRRGGLEYTVELVKSRGDEIEEYRERKFLDGLTPLKSAKACLNGEGTDDREITSVIRHN</sequence>
<evidence type="ECO:0000313" key="2">
    <source>
        <dbReference type="EMBL" id="CEK91461.1"/>
    </source>
</evidence>
<gene>
    <name evidence="2" type="primary">ORF183077</name>
    <name evidence="1" type="synonym">ORF183074</name>
</gene>
<evidence type="ECO:0000313" key="1">
    <source>
        <dbReference type="EMBL" id="CEK91460.1"/>
    </source>
</evidence>
<dbReference type="EMBL" id="HACG01044595">
    <property type="protein sequence ID" value="CEK91460.1"/>
    <property type="molecule type" value="Transcribed_RNA"/>
</dbReference>
<name>A0A0B7BGP1_9EUPU</name>